<accession>A0AAD2CN46</accession>
<dbReference type="Pfam" id="PF23722">
    <property type="entry name" value="Beta-sand_DEX1"/>
    <property type="match status" value="1"/>
</dbReference>
<feature type="domain" description="DEX1 C-terminal" evidence="7">
    <location>
        <begin position="881"/>
        <end position="980"/>
    </location>
</feature>
<evidence type="ECO:0000259" key="7">
    <source>
        <dbReference type="Pfam" id="PF23722"/>
    </source>
</evidence>
<dbReference type="PANTHER" id="PTHR21419">
    <property type="match status" value="1"/>
</dbReference>
<sequence length="1028" mass="116396">MHKVPFRTDPFDQECVHHKLEIPDDYTQSTIRTYDPPSATTHNEQCPLQFSLGLSRRSERTKHADQSFTVVDPPVIFPILPADGPGRQILFTTQYEHLELMTTAKGASMNADIKEGLVEHVEFPLLFESSSFLTSPIISDVNQDGIPDAILTDYDGGIYSIGLQNKEGKRWFERTQVPRIYVRRKWMESLVNETLGIEVNVSEDEEPNPEDGEEGAPKDQTYKAEKPHDPYHSRFDYIYGTPSHHENILRGVSAGVIGQELEQVNTLEQRRRRQVQHNEFLPIEEDSIPEDNSEINPEDIPDYMPEKVDAEHRRLQEVGIVDASHRRLQEVTEEEEQKEGWHPPPVEEYVEQVTEGNEEQGNQHERENIYGDDQLQYIDDHPEKDAAAIPEDDTYNGDYNGNFYGDDEPRTGEMDDHYGMYDDMYAGRYGGKYYHSEHDEYYKDEHYVRLPPHILANPTLMEFPKMYNDNGEHEYQLFVPVSYYMDEDEYEGFFSYKRFDETDIGDETEVQRGMYVASAIMVYQFTEYSNRWGRQEHLDLSGDHSAPVNATLVGSIPLRQENTKMGAFALSSPTVADIDGDGTLEVLMGTSMGIVYCVDGRNLYKKDGWPVQLEHPVESRILVEDVRDDVNLEIFVADVAGNIICLDEKAKLLWRRDLVGSLHLGNTAEVIAASQMVMGDVDGDGILDIAIVMKLRTGETQVANYLFAITADTGKDVANFPVRVGTTTDEHQKQVREDYVVERMPAPLLVDLHGDQSFLNDYIRRNGAKWVRPFRGVPSANLHGGSANGLHMVLPIDGNVVIMEAGSGCSQSVAIGEDVLAMVQADDVHGKGSLDLVITTASGNILTLESKSPFHPLNVWNNGDVRGRHNGQAHGYSASQGIFVHDVSRQYRDVFGVWIPITFEIFDNRPNIMNEPDKRIYKVDLREGIAKSRFRKTYNATGVYTEKMYISSGPGYYTISVMLTTTHGITYEDTFHIGYNLSYMEGFGTLLWLPLLIGAATILVMGVRQAQWDDEEYEGDVLGSPLPE</sequence>
<organism evidence="8 9">
    <name type="scientific">Cylindrotheca closterium</name>
    <dbReference type="NCBI Taxonomy" id="2856"/>
    <lineage>
        <taxon>Eukaryota</taxon>
        <taxon>Sar</taxon>
        <taxon>Stramenopiles</taxon>
        <taxon>Ochrophyta</taxon>
        <taxon>Bacillariophyta</taxon>
        <taxon>Bacillariophyceae</taxon>
        <taxon>Bacillariophycidae</taxon>
        <taxon>Bacillariales</taxon>
        <taxon>Bacillariaceae</taxon>
        <taxon>Cylindrotheca</taxon>
    </lineage>
</organism>
<keyword evidence="3 6" id="KW-1133">Transmembrane helix</keyword>
<comment type="caution">
    <text evidence="8">The sequence shown here is derived from an EMBL/GenBank/DDBJ whole genome shotgun (WGS) entry which is preliminary data.</text>
</comment>
<dbReference type="SUPFAM" id="SSF69318">
    <property type="entry name" value="Integrin alpha N-terminal domain"/>
    <property type="match status" value="1"/>
</dbReference>
<keyword evidence="4 6" id="KW-0472">Membrane</keyword>
<reference evidence="8" key="1">
    <citation type="submission" date="2023-08" db="EMBL/GenBank/DDBJ databases">
        <authorList>
            <person name="Audoor S."/>
            <person name="Bilcke G."/>
        </authorList>
    </citation>
    <scope>NUCLEOTIDE SEQUENCE</scope>
</reference>
<evidence type="ECO:0000313" key="8">
    <source>
        <dbReference type="EMBL" id="CAJ1936648.1"/>
    </source>
</evidence>
<proteinExistence type="predicted"/>
<dbReference type="Gene3D" id="2.130.10.10">
    <property type="entry name" value="YVTN repeat-like/Quinoprotein amine dehydrogenase"/>
    <property type="match status" value="1"/>
</dbReference>
<keyword evidence="9" id="KW-1185">Reference proteome</keyword>
<evidence type="ECO:0000256" key="3">
    <source>
        <dbReference type="ARBA" id="ARBA00022989"/>
    </source>
</evidence>
<comment type="subcellular location">
    <subcellularLocation>
        <location evidence="1">Membrane</location>
        <topology evidence="1">Single-pass membrane protein</topology>
    </subcellularLocation>
</comment>
<dbReference type="InterPro" id="IPR028994">
    <property type="entry name" value="Integrin_alpha_N"/>
</dbReference>
<dbReference type="InterPro" id="IPR015943">
    <property type="entry name" value="WD40/YVTN_repeat-like_dom_sf"/>
</dbReference>
<evidence type="ECO:0000256" key="5">
    <source>
        <dbReference type="SAM" id="MobiDB-lite"/>
    </source>
</evidence>
<feature type="compositionally biased region" description="Basic and acidic residues" evidence="5">
    <location>
        <begin position="215"/>
        <end position="229"/>
    </location>
</feature>
<evidence type="ECO:0000256" key="1">
    <source>
        <dbReference type="ARBA" id="ARBA00004167"/>
    </source>
</evidence>
<dbReference type="AlphaFoldDB" id="A0AAD2CN46"/>
<dbReference type="Proteomes" id="UP001295423">
    <property type="component" value="Unassembled WGS sequence"/>
</dbReference>
<dbReference type="InterPro" id="IPR056376">
    <property type="entry name" value="DEX1_C"/>
</dbReference>
<evidence type="ECO:0000256" key="2">
    <source>
        <dbReference type="ARBA" id="ARBA00022692"/>
    </source>
</evidence>
<dbReference type="EMBL" id="CAKOGP040000557">
    <property type="protein sequence ID" value="CAJ1936648.1"/>
    <property type="molecule type" value="Genomic_DNA"/>
</dbReference>
<feature type="region of interest" description="Disordered" evidence="5">
    <location>
        <begin position="198"/>
        <end position="229"/>
    </location>
</feature>
<dbReference type="GO" id="GO:0016020">
    <property type="term" value="C:membrane"/>
    <property type="evidence" value="ECO:0007669"/>
    <property type="project" value="UniProtKB-SubCell"/>
</dbReference>
<gene>
    <name evidence="8" type="ORF">CYCCA115_LOCUS5297</name>
</gene>
<evidence type="ECO:0000256" key="4">
    <source>
        <dbReference type="ARBA" id="ARBA00023136"/>
    </source>
</evidence>
<dbReference type="InterPro" id="IPR045232">
    <property type="entry name" value="FAM234"/>
</dbReference>
<protein>
    <recommendedName>
        <fullName evidence="7">DEX1 C-terminal domain-containing protein</fullName>
    </recommendedName>
</protein>
<feature type="compositionally biased region" description="Acidic residues" evidence="5">
    <location>
        <begin position="201"/>
        <end position="214"/>
    </location>
</feature>
<name>A0AAD2CN46_9STRA</name>
<keyword evidence="2 6" id="KW-0812">Transmembrane</keyword>
<evidence type="ECO:0000313" key="9">
    <source>
        <dbReference type="Proteomes" id="UP001295423"/>
    </source>
</evidence>
<evidence type="ECO:0000256" key="6">
    <source>
        <dbReference type="SAM" id="Phobius"/>
    </source>
</evidence>
<feature type="transmembrane region" description="Helical" evidence="6">
    <location>
        <begin position="990"/>
        <end position="1007"/>
    </location>
</feature>
<dbReference type="PANTHER" id="PTHR21419:SF23">
    <property type="entry name" value="PROTEIN DEFECTIVE IN EXINE FORMATION 1"/>
    <property type="match status" value="1"/>
</dbReference>